<comment type="similarity">
    <text evidence="1">Belongs to the leucine-binding protein family.</text>
</comment>
<protein>
    <submittedName>
        <fullName evidence="6">Amino acid/amide ABC transporter substrate-binding protein, HAAT family</fullName>
    </submittedName>
</protein>
<evidence type="ECO:0000259" key="5">
    <source>
        <dbReference type="Pfam" id="PF13458"/>
    </source>
</evidence>
<accession>A0A1W2CAQ5</accession>
<dbReference type="Gene3D" id="3.40.50.2300">
    <property type="match status" value="2"/>
</dbReference>
<dbReference type="Pfam" id="PF13458">
    <property type="entry name" value="Peripla_BP_6"/>
    <property type="match status" value="1"/>
</dbReference>
<dbReference type="InterPro" id="IPR051010">
    <property type="entry name" value="BCAA_transport"/>
</dbReference>
<evidence type="ECO:0000256" key="2">
    <source>
        <dbReference type="ARBA" id="ARBA00022729"/>
    </source>
</evidence>
<gene>
    <name evidence="6" type="ORF">SAMN06295998_10719</name>
</gene>
<dbReference type="RefSeq" id="WP_084353066.1">
    <property type="nucleotide sequence ID" value="NZ_FWYD01000007.1"/>
</dbReference>
<keyword evidence="2 4" id="KW-0732">Signal</keyword>
<dbReference type="InterPro" id="IPR028081">
    <property type="entry name" value="Leu-bd"/>
</dbReference>
<evidence type="ECO:0000256" key="4">
    <source>
        <dbReference type="SAM" id="SignalP"/>
    </source>
</evidence>
<reference evidence="6 7" key="1">
    <citation type="submission" date="2017-04" db="EMBL/GenBank/DDBJ databases">
        <authorList>
            <person name="Afonso C.L."/>
            <person name="Miller P.J."/>
            <person name="Scott M.A."/>
            <person name="Spackman E."/>
            <person name="Goraichik I."/>
            <person name="Dimitrov K.M."/>
            <person name="Suarez D.L."/>
            <person name="Swayne D.E."/>
        </authorList>
    </citation>
    <scope>NUCLEOTIDE SEQUENCE [LARGE SCALE GENOMIC DNA]</scope>
    <source>
        <strain evidence="6 7">CGMCC 1.12644</strain>
    </source>
</reference>
<dbReference type="STRING" id="1387277.SAMN06295998_10719"/>
<feature type="chain" id="PRO_5013048800" evidence="4">
    <location>
        <begin position="23"/>
        <end position="400"/>
    </location>
</feature>
<dbReference type="InterPro" id="IPR028082">
    <property type="entry name" value="Peripla_BP_I"/>
</dbReference>
<evidence type="ECO:0000313" key="7">
    <source>
        <dbReference type="Proteomes" id="UP000192330"/>
    </source>
</evidence>
<evidence type="ECO:0000256" key="3">
    <source>
        <dbReference type="ARBA" id="ARBA00022970"/>
    </source>
</evidence>
<proteinExistence type="inferred from homology"/>
<feature type="signal peptide" evidence="4">
    <location>
        <begin position="1"/>
        <end position="22"/>
    </location>
</feature>
<dbReference type="PANTHER" id="PTHR30483">
    <property type="entry name" value="LEUCINE-SPECIFIC-BINDING PROTEIN"/>
    <property type="match status" value="1"/>
</dbReference>
<keyword evidence="3" id="KW-0029">Amino-acid transport</keyword>
<keyword evidence="7" id="KW-1185">Reference proteome</keyword>
<dbReference type="OrthoDB" id="5794591at2"/>
<dbReference type="CDD" id="cd06327">
    <property type="entry name" value="PBP1_SBP-like"/>
    <property type="match status" value="1"/>
</dbReference>
<dbReference type="GO" id="GO:0006865">
    <property type="term" value="P:amino acid transport"/>
    <property type="evidence" value="ECO:0007669"/>
    <property type="project" value="UniProtKB-KW"/>
</dbReference>
<sequence>MFKKLAVSSAALAAMIGSPALAQDIAVKLGVLNDRSGVYADLSGEGSVVAARMAVEDFKAADKGIAVEIISADHQNKPDIGSNIARQWYDVDGVNAILDVPTSSVALAVGDITAEKNGVMINSGAGSTSLTREQCRPTTVHWTYDTAALATGTGAAMTNAGGKKWFFLTADYAFGHSLEENTSRVVEENGGEVVGQVNVPFPAQDFSSFLLQAQGSGADVIGLANAGGDTVNAIKQASEFGITQAGQKLAALLFFVTDVHALGAQTAQGLSLTEAFYWDQNDETRAWSKRFMDTHGAQPTMVQAGVYSGTMAYLAAVEAVGSADDGKAVSAKMKEMEFDDPLFGTVTVRGDGRAIHDMYLFEVKTPDQSENEWDLYNQISSISGEEAFLPMLEECDFTKQ</sequence>
<evidence type="ECO:0000256" key="1">
    <source>
        <dbReference type="ARBA" id="ARBA00010062"/>
    </source>
</evidence>
<dbReference type="Proteomes" id="UP000192330">
    <property type="component" value="Unassembled WGS sequence"/>
</dbReference>
<feature type="domain" description="Leucine-binding protein" evidence="5">
    <location>
        <begin position="27"/>
        <end position="364"/>
    </location>
</feature>
<organism evidence="6 7">
    <name type="scientific">Primorskyibacter flagellatus</name>
    <dbReference type="NCBI Taxonomy" id="1387277"/>
    <lineage>
        <taxon>Bacteria</taxon>
        <taxon>Pseudomonadati</taxon>
        <taxon>Pseudomonadota</taxon>
        <taxon>Alphaproteobacteria</taxon>
        <taxon>Rhodobacterales</taxon>
        <taxon>Roseobacteraceae</taxon>
        <taxon>Primorskyibacter</taxon>
    </lineage>
</organism>
<evidence type="ECO:0000313" key="6">
    <source>
        <dbReference type="EMBL" id="SMC82211.1"/>
    </source>
</evidence>
<dbReference type="PANTHER" id="PTHR30483:SF6">
    <property type="entry name" value="PERIPLASMIC BINDING PROTEIN OF ABC TRANSPORTER FOR NATURAL AMINO ACIDS"/>
    <property type="match status" value="1"/>
</dbReference>
<name>A0A1W2CAQ5_9RHOB</name>
<dbReference type="AlphaFoldDB" id="A0A1W2CAQ5"/>
<keyword evidence="3" id="KW-0813">Transport</keyword>
<dbReference type="EMBL" id="FWYD01000007">
    <property type="protein sequence ID" value="SMC82211.1"/>
    <property type="molecule type" value="Genomic_DNA"/>
</dbReference>
<dbReference type="SUPFAM" id="SSF53822">
    <property type="entry name" value="Periplasmic binding protein-like I"/>
    <property type="match status" value="1"/>
</dbReference>